<dbReference type="CDD" id="cd00093">
    <property type="entry name" value="HTH_XRE"/>
    <property type="match status" value="1"/>
</dbReference>
<dbReference type="EMBL" id="CP053892">
    <property type="protein sequence ID" value="QKG20394.1"/>
    <property type="molecule type" value="Genomic_DNA"/>
</dbReference>
<dbReference type="PROSITE" id="PS50943">
    <property type="entry name" value="HTH_CROC1"/>
    <property type="match status" value="1"/>
</dbReference>
<accession>A0A7D3VTE5</accession>
<evidence type="ECO:0000259" key="1">
    <source>
        <dbReference type="PROSITE" id="PS50943"/>
    </source>
</evidence>
<dbReference type="Pfam" id="PF13560">
    <property type="entry name" value="HTH_31"/>
    <property type="match status" value="1"/>
</dbReference>
<feature type="domain" description="HTH cro/C1-type" evidence="1">
    <location>
        <begin position="12"/>
        <end position="67"/>
    </location>
</feature>
<gene>
    <name evidence="2" type="ORF">ACTIVE_2032</name>
</gene>
<dbReference type="GO" id="GO:0003677">
    <property type="term" value="F:DNA binding"/>
    <property type="evidence" value="ECO:0007669"/>
    <property type="project" value="InterPro"/>
</dbReference>
<organism evidence="2 3">
    <name type="scientific">Actinomadura verrucosospora</name>
    <dbReference type="NCBI Taxonomy" id="46165"/>
    <lineage>
        <taxon>Bacteria</taxon>
        <taxon>Bacillati</taxon>
        <taxon>Actinomycetota</taxon>
        <taxon>Actinomycetes</taxon>
        <taxon>Streptosporangiales</taxon>
        <taxon>Thermomonosporaceae</taxon>
        <taxon>Actinomadura</taxon>
    </lineage>
</organism>
<dbReference type="InterPro" id="IPR001387">
    <property type="entry name" value="Cro/C1-type_HTH"/>
</dbReference>
<dbReference type="SMART" id="SM00530">
    <property type="entry name" value="HTH_XRE"/>
    <property type="match status" value="1"/>
</dbReference>
<dbReference type="Gene3D" id="1.10.260.40">
    <property type="entry name" value="lambda repressor-like DNA-binding domains"/>
    <property type="match status" value="1"/>
</dbReference>
<evidence type="ECO:0000313" key="2">
    <source>
        <dbReference type="EMBL" id="QKG20394.1"/>
    </source>
</evidence>
<reference evidence="2 3" key="1">
    <citation type="submission" date="2020-05" db="EMBL/GenBank/DDBJ databases">
        <title>Actinomadura verrucosospora NRRL-B18236 (PFL_A860) Genome sequencing and assembly.</title>
        <authorList>
            <person name="Samborskyy M."/>
        </authorList>
    </citation>
    <scope>NUCLEOTIDE SEQUENCE [LARGE SCALE GENOMIC DNA]</scope>
    <source>
        <strain evidence="2 3">NRRL:B18236</strain>
    </source>
</reference>
<name>A0A7D3VTE5_ACTVE</name>
<dbReference type="RefSeq" id="WP_173094816.1">
    <property type="nucleotide sequence ID" value="NZ_CP053892.1"/>
</dbReference>
<keyword evidence="3" id="KW-1185">Reference proteome</keyword>
<dbReference type="Proteomes" id="UP000501240">
    <property type="component" value="Chromosome"/>
</dbReference>
<dbReference type="SUPFAM" id="SSF47413">
    <property type="entry name" value="lambda repressor-like DNA-binding domains"/>
    <property type="match status" value="1"/>
</dbReference>
<protein>
    <submittedName>
        <fullName evidence="2">XRE family transcriptional regulator</fullName>
    </submittedName>
</protein>
<dbReference type="InterPro" id="IPR010982">
    <property type="entry name" value="Lambda_DNA-bd_dom_sf"/>
</dbReference>
<evidence type="ECO:0000313" key="3">
    <source>
        <dbReference type="Proteomes" id="UP000501240"/>
    </source>
</evidence>
<proteinExistence type="predicted"/>
<dbReference type="AlphaFoldDB" id="A0A7D3VTE5"/>
<sequence length="401" mass="43582">MTDDVRRIGDNVRAARLYRGMSLEVLAGLVGRTKGWLSRVENGHLRLERRSDIRALAEALQVSPSDLVGEPVPIIRPKDRAYGDAVRLREVLLDTSLDDPPDVPARPLVALTELIGGRIRRQRRTSDYPGLGVTLPPMVAELHVHAAVGDEAERAAALRLLVETCTAATFILRNLGQVDLAWIAADRAGHAAHLLDEPVMTAAAAFARAHSRPAAALSRPMREAARTAGRLEPHLGDDRTAHEVYGMLQLSAALACQVQADHAAAARHVEEAERAAARIGEQPDSSPGDGWQSFGGANVGVWRAMLAVEAADPETAVAAASRVDVEALPSRTRRAALFIEKARAFAMLGKPREAVRELRRAEKHAPVKVYKNPLVRDLVADLHDRAVNRDLRGLAWRMNLA</sequence>